<feature type="transmembrane region" description="Helical" evidence="2">
    <location>
        <begin position="159"/>
        <end position="182"/>
    </location>
</feature>
<dbReference type="AlphaFoldDB" id="A0A7E4ZR83"/>
<keyword evidence="2" id="KW-0472">Membrane</keyword>
<name>A0A7E4ZR83_PANRE</name>
<evidence type="ECO:0000256" key="3">
    <source>
        <dbReference type="SAM" id="SignalP"/>
    </source>
</evidence>
<keyword evidence="2" id="KW-1133">Transmembrane helix</keyword>
<evidence type="ECO:0000256" key="2">
    <source>
        <dbReference type="SAM" id="Phobius"/>
    </source>
</evidence>
<feature type="compositionally biased region" description="Pro residues" evidence="1">
    <location>
        <begin position="269"/>
        <end position="286"/>
    </location>
</feature>
<organism evidence="4 5">
    <name type="scientific">Panagrellus redivivus</name>
    <name type="common">Microworm</name>
    <dbReference type="NCBI Taxonomy" id="6233"/>
    <lineage>
        <taxon>Eukaryota</taxon>
        <taxon>Metazoa</taxon>
        <taxon>Ecdysozoa</taxon>
        <taxon>Nematoda</taxon>
        <taxon>Chromadorea</taxon>
        <taxon>Rhabditida</taxon>
        <taxon>Tylenchina</taxon>
        <taxon>Panagrolaimomorpha</taxon>
        <taxon>Panagrolaimoidea</taxon>
        <taxon>Panagrolaimidae</taxon>
        <taxon>Panagrellus</taxon>
    </lineage>
</organism>
<keyword evidence="3" id="KW-0732">Signal</keyword>
<keyword evidence="2" id="KW-0812">Transmembrane</keyword>
<keyword evidence="4" id="KW-1185">Reference proteome</keyword>
<feature type="region of interest" description="Disordered" evidence="1">
    <location>
        <begin position="227"/>
        <end position="367"/>
    </location>
</feature>
<feature type="compositionally biased region" description="Low complexity" evidence="1">
    <location>
        <begin position="227"/>
        <end position="239"/>
    </location>
</feature>
<proteinExistence type="predicted"/>
<sequence>MICVIGVVILMAFVHESRAEVVLKQGVPVDITFEGQELIMRIDNTRGRPHQFLAICFNSTKIIDSLHCPSKYYIVGMTYGGPKIRTMKLNRNGKVYLDDGYYDIFSKIYFDENGVISVLAAELPDPETVITLLNAEIYVPKKKGKVKPEKDAKTANTGIVVLCIILVISGVLAVILLIWCCFCRKDPQPKAPEHEQAPSASLLALIAVATTVGIVCYCSKRKHKPANPALKATPKKNPATPAPSPQTGGRLETTPTKSPMQEPVTAPSPSSPVIPTPMAKPAPVPKPAEKPAPKTARPPKPKLPAETPSVETVTQTSVEAPSRPESAEPSQVIVTVTSPPKETKRNTGGGSLQVDNTQSESLSLKWF</sequence>
<feature type="chain" id="PRO_5028922912" evidence="3">
    <location>
        <begin position="20"/>
        <end position="367"/>
    </location>
</feature>
<reference evidence="5" key="2">
    <citation type="submission" date="2020-10" db="UniProtKB">
        <authorList>
            <consortium name="WormBaseParasite"/>
        </authorList>
    </citation>
    <scope>IDENTIFICATION</scope>
</reference>
<evidence type="ECO:0000313" key="5">
    <source>
        <dbReference type="WBParaSite" id="Pan_g1268.t1"/>
    </source>
</evidence>
<protein>
    <submittedName>
        <fullName evidence="5">Malectin domain-containing protein</fullName>
    </submittedName>
</protein>
<evidence type="ECO:0000256" key="1">
    <source>
        <dbReference type="SAM" id="MobiDB-lite"/>
    </source>
</evidence>
<feature type="compositionally biased region" description="Polar residues" evidence="1">
    <location>
        <begin position="353"/>
        <end position="367"/>
    </location>
</feature>
<feature type="compositionally biased region" description="Polar residues" evidence="1">
    <location>
        <begin position="328"/>
        <end position="340"/>
    </location>
</feature>
<evidence type="ECO:0000313" key="4">
    <source>
        <dbReference type="Proteomes" id="UP000492821"/>
    </source>
</evidence>
<dbReference type="WBParaSite" id="Pan_g1268.t1">
    <property type="protein sequence ID" value="Pan_g1268.t1"/>
    <property type="gene ID" value="Pan_g1268"/>
</dbReference>
<dbReference type="PRINTS" id="PR01217">
    <property type="entry name" value="PRICHEXTENSN"/>
</dbReference>
<dbReference type="Proteomes" id="UP000492821">
    <property type="component" value="Unassembled WGS sequence"/>
</dbReference>
<reference evidence="4" key="1">
    <citation type="journal article" date="2013" name="Genetics">
        <title>The draft genome and transcriptome of Panagrellus redivivus are shaped by the harsh demands of a free-living lifestyle.</title>
        <authorList>
            <person name="Srinivasan J."/>
            <person name="Dillman A.R."/>
            <person name="Macchietto M.G."/>
            <person name="Heikkinen L."/>
            <person name="Lakso M."/>
            <person name="Fracchia K.M."/>
            <person name="Antoshechkin I."/>
            <person name="Mortazavi A."/>
            <person name="Wong G."/>
            <person name="Sternberg P.W."/>
        </authorList>
    </citation>
    <scope>NUCLEOTIDE SEQUENCE [LARGE SCALE GENOMIC DNA]</scope>
    <source>
        <strain evidence="4">MT8872</strain>
    </source>
</reference>
<feature type="signal peptide" evidence="3">
    <location>
        <begin position="1"/>
        <end position="19"/>
    </location>
</feature>
<feature type="compositionally biased region" description="Polar residues" evidence="1">
    <location>
        <begin position="309"/>
        <end position="319"/>
    </location>
</feature>
<accession>A0A7E4ZR83</accession>